<dbReference type="InterPro" id="IPR012764">
    <property type="entry name" value="Gluc_glyc_Psyn"/>
</dbReference>
<dbReference type="GO" id="GO:0051473">
    <property type="term" value="P:glucosylglycerol biosynthetic process"/>
    <property type="evidence" value="ECO:0007669"/>
    <property type="project" value="InterPro"/>
</dbReference>
<dbReference type="GO" id="GO:0003825">
    <property type="term" value="F:alpha,alpha-trehalose-phosphate synthase (UDP-forming) activity"/>
    <property type="evidence" value="ECO:0007669"/>
    <property type="project" value="TreeGrafter"/>
</dbReference>
<evidence type="ECO:0000256" key="4">
    <source>
        <dbReference type="ARBA" id="ARBA00052754"/>
    </source>
</evidence>
<dbReference type="FunFam" id="3.40.50.2000:FF:000010">
    <property type="entry name" value="Alpha,alpha-trehalose-phosphate synthase"/>
    <property type="match status" value="1"/>
</dbReference>
<evidence type="ECO:0000313" key="11">
    <source>
        <dbReference type="EMBL" id="TCS88158.1"/>
    </source>
</evidence>
<gene>
    <name evidence="11" type="ORF">EDD80_10319</name>
</gene>
<dbReference type="RefSeq" id="WP_132128395.1">
    <property type="nucleotide sequence ID" value="NZ_CP042432.1"/>
</dbReference>
<dbReference type="GO" id="GO:0005992">
    <property type="term" value="P:trehalose biosynthetic process"/>
    <property type="evidence" value="ECO:0007669"/>
    <property type="project" value="InterPro"/>
</dbReference>
<dbReference type="InterPro" id="IPR006379">
    <property type="entry name" value="HAD-SF_hydro_IIB"/>
</dbReference>
<keyword evidence="3" id="KW-0808">Transferase</keyword>
<sequence>MLLATDLDGTFLGGKSVDKLKLYRLIRDNEDIRLAFVTGRGVESVLPLLNDSLIPNPDYIISDVGATLLNGRTLEPIEPIQSLIEKKWPGKLLFRKKLRKVKGLTYQEVPQQRRCSFYYEDNLALDEVKKLAAEYECDVLLSAGKYLDILPGGINKGHTLKQLVKMMGFPEDQVLVAGDTMNDLSLYETGYKGVVVGAAEKALSQSTSGKENVYQAKSPGAGGILEAMQHFSEFKSFYREPERVPVTKAHGEETQLLMVYHRLPYEKREINGQVKRVPPKSPNGIIPSLLGFFEDGRSGAWIAWEEHSRKQPVGSTKNYIDEEKYPNLIASAVPLGKKDIDIFYKVFSKEAFWPVIFSFIDKAKFNHDHWETYLKVNRLFAERVAEEADHEALVWIHEYNLWMVPGYLRALRPDLKIGFFHHTAFPPADIFNIIPWRRDIIGSLLQCDFLSFHIPRYIENFVDVVKSHAPVTVHSQVNAASQFLTYSCALGIDKMTKEIEVAGKKIRLGAQPVGVNVANIKRIYQEDKTQKQIAELLKRTKGKRIILSIERLDYVKGPLEKIRAFAEFLEEYPEFHGKIELINICTPPAQGMKIYDKIQVELDQAIGKINGRYSSLEWTPIRYFFRSVPFEEVITYYAIADVAWITPLRDGLNLVAKEYIAVQGQKEKPSGALVLSEFAGASVELPYAILTNPYDSKNLKETLLHALTMDENERSLRMERLYETVSYYDVQRWGKEFMEELEKAVQ</sequence>
<dbReference type="AlphaFoldDB" id="A0A4R3KSI1"/>
<dbReference type="Pfam" id="PF05116">
    <property type="entry name" value="S6PP"/>
    <property type="match status" value="1"/>
</dbReference>
<dbReference type="SFLD" id="SFLDS00003">
    <property type="entry name" value="Haloacid_Dehalogenase"/>
    <property type="match status" value="1"/>
</dbReference>
<keyword evidence="2" id="KW-0328">Glycosyltransferase</keyword>
<organism evidence="11 12">
    <name type="scientific">Anseongella ginsenosidimutans</name>
    <dbReference type="NCBI Taxonomy" id="496056"/>
    <lineage>
        <taxon>Bacteria</taxon>
        <taxon>Pseudomonadati</taxon>
        <taxon>Bacteroidota</taxon>
        <taxon>Sphingobacteriia</taxon>
        <taxon>Sphingobacteriales</taxon>
        <taxon>Sphingobacteriaceae</taxon>
        <taxon>Anseongella</taxon>
    </lineage>
</organism>
<dbReference type="Gene3D" id="3.40.50.2000">
    <property type="entry name" value="Glycogen Phosphorylase B"/>
    <property type="match status" value="2"/>
</dbReference>
<evidence type="ECO:0000256" key="2">
    <source>
        <dbReference type="ARBA" id="ARBA00022676"/>
    </source>
</evidence>
<dbReference type="Proteomes" id="UP000295807">
    <property type="component" value="Unassembled WGS sequence"/>
</dbReference>
<dbReference type="CDD" id="cd03788">
    <property type="entry name" value="GT20_TPS"/>
    <property type="match status" value="1"/>
</dbReference>
<dbReference type="SUPFAM" id="SSF53756">
    <property type="entry name" value="UDP-Glycosyltransferase/glycogen phosphorylase"/>
    <property type="match status" value="1"/>
</dbReference>
<keyword evidence="12" id="KW-1185">Reference proteome</keyword>
<evidence type="ECO:0000256" key="7">
    <source>
        <dbReference type="ARBA" id="ARBA00066821"/>
    </source>
</evidence>
<dbReference type="Pfam" id="PF00982">
    <property type="entry name" value="Glyco_transf_20"/>
    <property type="match status" value="1"/>
</dbReference>
<evidence type="ECO:0000256" key="1">
    <source>
        <dbReference type="ARBA" id="ARBA00008799"/>
    </source>
</evidence>
<dbReference type="InterPro" id="IPR006380">
    <property type="entry name" value="SPP-like_dom"/>
</dbReference>
<dbReference type="InterPro" id="IPR001830">
    <property type="entry name" value="Glyco_trans_20"/>
</dbReference>
<comment type="caution">
    <text evidence="11">The sequence shown here is derived from an EMBL/GenBank/DDBJ whole genome shotgun (WGS) entry which is preliminary data.</text>
</comment>
<evidence type="ECO:0000313" key="12">
    <source>
        <dbReference type="Proteomes" id="UP000295807"/>
    </source>
</evidence>
<accession>A0A4R3KSI1</accession>
<dbReference type="NCBIfam" id="TIGR02398">
    <property type="entry name" value="gluc_glyc_Psyn"/>
    <property type="match status" value="1"/>
</dbReference>
<dbReference type="GO" id="GO:0033828">
    <property type="term" value="F:glucosylglycerol-phosphate synthase activity"/>
    <property type="evidence" value="ECO:0007669"/>
    <property type="project" value="UniProtKB-EC"/>
</dbReference>
<comment type="catalytic activity">
    <reaction evidence="4">
        <text>ADP-alpha-D-glucose + sn-glycerol 3-phosphate = 2-O-(alpha-D-glucopyranosyl)-sn-glycerol 3-phosphate + ADP + H(+)</text>
        <dbReference type="Rhea" id="RHEA:12881"/>
        <dbReference type="ChEBI" id="CHEBI:15378"/>
        <dbReference type="ChEBI" id="CHEBI:57498"/>
        <dbReference type="ChEBI" id="CHEBI:57597"/>
        <dbReference type="ChEBI" id="CHEBI:87089"/>
        <dbReference type="ChEBI" id="CHEBI:456216"/>
        <dbReference type="EC" id="2.4.1.213"/>
    </reaction>
</comment>
<protein>
    <recommendedName>
        <fullName evidence="8">Glucosylglycerol-phosphate synthase</fullName>
        <ecNumber evidence="7">2.4.1.213</ecNumber>
    </recommendedName>
    <alternativeName>
        <fullName evidence="9">Glucosyl-glycerol-phosphate synthase</fullName>
    </alternativeName>
</protein>
<dbReference type="NCBIfam" id="TIGR01484">
    <property type="entry name" value="HAD-SF-IIB"/>
    <property type="match status" value="1"/>
</dbReference>
<dbReference type="OrthoDB" id="9761633at2"/>
<comment type="pathway">
    <text evidence="6">Glycan metabolism; glucosylglycerol biosynthesis.</text>
</comment>
<comment type="similarity">
    <text evidence="1">Belongs to the glycosyltransferase 20 family.</text>
</comment>
<dbReference type="PANTHER" id="PTHR10788:SF106">
    <property type="entry name" value="BCDNA.GH08860"/>
    <property type="match status" value="1"/>
</dbReference>
<dbReference type="Gene3D" id="3.40.50.1000">
    <property type="entry name" value="HAD superfamily/HAD-like"/>
    <property type="match status" value="1"/>
</dbReference>
<proteinExistence type="inferred from homology"/>
<dbReference type="EC" id="2.4.1.213" evidence="7"/>
<dbReference type="SFLD" id="SFLDG01140">
    <property type="entry name" value="C2.B:_Phosphomannomutase_and_P"/>
    <property type="match status" value="1"/>
</dbReference>
<name>A0A4R3KSI1_9SPHI</name>
<evidence type="ECO:0000259" key="10">
    <source>
        <dbReference type="Pfam" id="PF05116"/>
    </source>
</evidence>
<evidence type="ECO:0000256" key="9">
    <source>
        <dbReference type="ARBA" id="ARBA00080497"/>
    </source>
</evidence>
<reference evidence="11 12" key="1">
    <citation type="submission" date="2019-03" db="EMBL/GenBank/DDBJ databases">
        <title>Genomic Encyclopedia of Type Strains, Phase IV (KMG-IV): sequencing the most valuable type-strain genomes for metagenomic binning, comparative biology and taxonomic classification.</title>
        <authorList>
            <person name="Goeker M."/>
        </authorList>
    </citation>
    <scope>NUCLEOTIDE SEQUENCE [LARGE SCALE GENOMIC DNA]</scope>
    <source>
        <strain evidence="11 12">DSM 21100</strain>
    </source>
</reference>
<dbReference type="GO" id="GO:0016791">
    <property type="term" value="F:phosphatase activity"/>
    <property type="evidence" value="ECO:0007669"/>
    <property type="project" value="UniProtKB-ARBA"/>
</dbReference>
<evidence type="ECO:0000256" key="8">
    <source>
        <dbReference type="ARBA" id="ARBA00069974"/>
    </source>
</evidence>
<comment type="function">
    <text evidence="5">Involved in salt tolerance by producing GG-phosphate from ADP-glucose and glycerol-3-phosphate (G3P), an intermediate in the synthesis of the osmolyte glucosylglycerol (GG).</text>
</comment>
<dbReference type="Gene3D" id="3.90.1070.10">
    <property type="match status" value="1"/>
</dbReference>
<dbReference type="SUPFAM" id="SSF56784">
    <property type="entry name" value="HAD-like"/>
    <property type="match status" value="1"/>
</dbReference>
<evidence type="ECO:0000256" key="5">
    <source>
        <dbReference type="ARBA" id="ARBA00055920"/>
    </source>
</evidence>
<dbReference type="EMBL" id="SMAD01000003">
    <property type="protein sequence ID" value="TCS88158.1"/>
    <property type="molecule type" value="Genomic_DNA"/>
</dbReference>
<evidence type="ECO:0000256" key="6">
    <source>
        <dbReference type="ARBA" id="ARBA00060702"/>
    </source>
</evidence>
<evidence type="ECO:0000256" key="3">
    <source>
        <dbReference type="ARBA" id="ARBA00022679"/>
    </source>
</evidence>
<dbReference type="SFLD" id="SFLDG01141">
    <property type="entry name" value="C2.B.1:_Sucrose_Phosphatase_Li"/>
    <property type="match status" value="1"/>
</dbReference>
<feature type="domain" description="Sucrose phosphatase-like" evidence="10">
    <location>
        <begin position="2"/>
        <end position="231"/>
    </location>
</feature>
<dbReference type="InterPro" id="IPR023214">
    <property type="entry name" value="HAD_sf"/>
</dbReference>
<dbReference type="InterPro" id="IPR036412">
    <property type="entry name" value="HAD-like_sf"/>
</dbReference>
<dbReference type="PANTHER" id="PTHR10788">
    <property type="entry name" value="TREHALOSE-6-PHOSPHATE SYNTHASE"/>
    <property type="match status" value="1"/>
</dbReference>